<name>A0ABT8RJ96_9FLAO</name>
<keyword evidence="1" id="KW-0732">Signal</keyword>
<dbReference type="RefSeq" id="WP_304434198.1">
    <property type="nucleotide sequence ID" value="NZ_JAUKUC010000001.1"/>
</dbReference>
<evidence type="ECO:0000256" key="1">
    <source>
        <dbReference type="SAM" id="SignalP"/>
    </source>
</evidence>
<reference evidence="2" key="1">
    <citation type="journal article" date="2014" name="Int. J. Syst. Evol. Microbiol.">
        <title>Complete genome of a new Firmicutes species belonging to the dominant human colonic microbiota ('Ruminococcus bicirculans') reveals two chromosomes and a selective capacity to utilize plant glucans.</title>
        <authorList>
            <consortium name="NISC Comparative Sequencing Program"/>
            <person name="Wegmann U."/>
            <person name="Louis P."/>
            <person name="Goesmann A."/>
            <person name="Henrissat B."/>
            <person name="Duncan S.H."/>
            <person name="Flint H.J."/>
        </authorList>
    </citation>
    <scope>NUCLEOTIDE SEQUENCE</scope>
    <source>
        <strain evidence="2">CECT 8869</strain>
    </source>
</reference>
<keyword evidence="3" id="KW-1185">Reference proteome</keyword>
<sequence length="138" mass="15276">MKLHCSLGIWVCLFLCFNITIAQHTIGIFDGNTAVGNPKIKGTANYNAKDQTYTLTGSGTNMWFGADEFQYLWTTIQGDFIVRATVHFNGEGKDPHRKAGWIIKDNLDTNSRHVNASTHGDGLTSLQYRKTVGGIPKN</sequence>
<comment type="caution">
    <text evidence="2">The sequence shown here is derived from an EMBL/GenBank/DDBJ whole genome shotgun (WGS) entry which is preliminary data.</text>
</comment>
<feature type="chain" id="PRO_5046981690" evidence="1">
    <location>
        <begin position="23"/>
        <end position="138"/>
    </location>
</feature>
<organism evidence="2 3">
    <name type="scientific">Maribacter confluentis</name>
    <dbReference type="NCBI Taxonomy" id="1656093"/>
    <lineage>
        <taxon>Bacteria</taxon>
        <taxon>Pseudomonadati</taxon>
        <taxon>Bacteroidota</taxon>
        <taxon>Flavobacteriia</taxon>
        <taxon>Flavobacteriales</taxon>
        <taxon>Flavobacteriaceae</taxon>
        <taxon>Maribacter</taxon>
    </lineage>
</organism>
<evidence type="ECO:0000313" key="2">
    <source>
        <dbReference type="EMBL" id="MDO1511146.1"/>
    </source>
</evidence>
<dbReference type="Proteomes" id="UP001168579">
    <property type="component" value="Unassembled WGS sequence"/>
</dbReference>
<accession>A0ABT8RJ96</accession>
<reference evidence="2" key="2">
    <citation type="submission" date="2023-06" db="EMBL/GenBank/DDBJ databases">
        <authorList>
            <person name="Lucena T."/>
            <person name="Sun Q."/>
        </authorList>
    </citation>
    <scope>NUCLEOTIDE SEQUENCE</scope>
    <source>
        <strain evidence="2">CECT 8869</strain>
    </source>
</reference>
<gene>
    <name evidence="2" type="ORF">Q2T41_00530</name>
</gene>
<proteinExistence type="predicted"/>
<protein>
    <submittedName>
        <fullName evidence="2">Uncharacterized protein</fullName>
    </submittedName>
</protein>
<feature type="signal peptide" evidence="1">
    <location>
        <begin position="1"/>
        <end position="22"/>
    </location>
</feature>
<evidence type="ECO:0000313" key="3">
    <source>
        <dbReference type="Proteomes" id="UP001168579"/>
    </source>
</evidence>
<dbReference type="EMBL" id="JAUKUC010000001">
    <property type="protein sequence ID" value="MDO1511146.1"/>
    <property type="molecule type" value="Genomic_DNA"/>
</dbReference>